<proteinExistence type="predicted"/>
<name>A0A423GXN5_9PSED</name>
<comment type="caution">
    <text evidence="1">The sequence shown here is derived from an EMBL/GenBank/DDBJ whole genome shotgun (WGS) entry which is preliminary data.</text>
</comment>
<evidence type="ECO:0000313" key="1">
    <source>
        <dbReference type="EMBL" id="RON02640.1"/>
    </source>
</evidence>
<reference evidence="1 2" key="1">
    <citation type="submission" date="2016-10" db="EMBL/GenBank/DDBJ databases">
        <title>Comparative genome analysis of multiple Pseudomonas spp. focuses on biocontrol and plant growth promoting traits.</title>
        <authorList>
            <person name="Tao X.-Y."/>
            <person name="Taylor C.G."/>
        </authorList>
    </citation>
    <scope>NUCLEOTIDE SEQUENCE [LARGE SCALE GENOMIC DNA]</scope>
    <source>
        <strain evidence="1 2">48H11</strain>
    </source>
</reference>
<dbReference type="AlphaFoldDB" id="A0A423GXN5"/>
<protein>
    <submittedName>
        <fullName evidence="1">Uncharacterized protein</fullName>
    </submittedName>
</protein>
<dbReference type="RefSeq" id="WP_123427872.1">
    <property type="nucleotide sequence ID" value="NZ_MOBJ01000026.1"/>
</dbReference>
<accession>A0A423GXN5</accession>
<gene>
    <name evidence="1" type="ORF">BK659_23585</name>
</gene>
<organism evidence="1 2">
    <name type="scientific">Pseudomonas brassicacearum</name>
    <dbReference type="NCBI Taxonomy" id="930166"/>
    <lineage>
        <taxon>Bacteria</taxon>
        <taxon>Pseudomonadati</taxon>
        <taxon>Pseudomonadota</taxon>
        <taxon>Gammaproteobacteria</taxon>
        <taxon>Pseudomonadales</taxon>
        <taxon>Pseudomonadaceae</taxon>
        <taxon>Pseudomonas</taxon>
    </lineage>
</organism>
<evidence type="ECO:0000313" key="2">
    <source>
        <dbReference type="Proteomes" id="UP000286071"/>
    </source>
</evidence>
<sequence>QAPAGLGMTYAPLLKQPIPVPEGLQLSWSVTGANNSGLFTLRAVCANTSVPLTLESRVISRTLLVQEITRIEVRGRPVSEVGAIFFREEQAEFKLTFEPGMQGLAVLLEDTDAPVGMVYVPALRQLTDVPQGLTLSWNVTGGKVSGSFALKLSCAGVTTALTLTSRVMSKLTSDAFESITLNGETIDDLSKPDLVFFRAGTHVLELKPKSGGPLPEMKVALIAGDINPNLGITYTPPLGESHTQDIPENGSVKWTIIGGSQSGFFDLQFKFTETDEVFPLPCRVLSKNLNDEAEVTIRGETVPAEGNFFLRGQAQTVTLKLKPGSPLDGYPVTLTCAIKSGLVAANVVSVPAFDAEKTTHSWDVTGSTKSGTFQLSLTGKDMTTPITVALSTLLSASIEDEATVQLDGSDIFWRGRPRILTLVPNTGSPIAGAPVVLRWVTGSGLETKDLKCSPELGDPTTIHSWTITGSAEKSGSFLLDLILEGSNIPMTLSTSVLLSSDFADEVTPKLDDIVIPIGGAVFPGGITHQLTLEPKANSPLAYMPVSLQWGGSSSLNAEDFKCNPNFNAHTLNLQWAITGDNNKRGDFSLKLLWIGLSEPMLLPTLKLQ</sequence>
<feature type="non-terminal residue" evidence="1">
    <location>
        <position position="1"/>
    </location>
</feature>
<dbReference type="Proteomes" id="UP000286071">
    <property type="component" value="Unassembled WGS sequence"/>
</dbReference>
<dbReference type="EMBL" id="MOBJ01000026">
    <property type="protein sequence ID" value="RON02640.1"/>
    <property type="molecule type" value="Genomic_DNA"/>
</dbReference>